<proteinExistence type="predicted"/>
<gene>
    <name evidence="3" type="ORF">LCGC14_1238120</name>
</gene>
<sequence>MIKALRTPEENFKNLYNFPFEPLFLDDLKGFEGLRIHYIDEGPKNSNMVFLCLHGQPTWSYLYRKMIPIFISAGYRAVAPDFFGFGRSDKPVDDEIYTFDFHRNFLIEFIERLDLKNIALVCQDWGGILGLTLPMDMPKRFTHLILMNTILSTGEGVPSPGFKAFRDWVKKTPDMDVGRLMIRGAPILTTEEVAAYNAPFPDVKYKGGIRRFPQLVPTTYDAPGAEISRKAHDWFQKEWTGESFMAVGMQDPVLGPSVMRKLKRMIPRCPTPLRIKEAGHFVQEWGDIVAQKALEHFKLI</sequence>
<reference evidence="3" key="1">
    <citation type="journal article" date="2015" name="Nature">
        <title>Complex archaea that bridge the gap between prokaryotes and eukaryotes.</title>
        <authorList>
            <person name="Spang A."/>
            <person name="Saw J.H."/>
            <person name="Jorgensen S.L."/>
            <person name="Zaremba-Niedzwiedzka K."/>
            <person name="Martijn J."/>
            <person name="Lind A.E."/>
            <person name="van Eijk R."/>
            <person name="Schleper C."/>
            <person name="Guy L."/>
            <person name="Ettema T.J."/>
        </authorList>
    </citation>
    <scope>NUCLEOTIDE SEQUENCE</scope>
</reference>
<dbReference type="PRINTS" id="PR00412">
    <property type="entry name" value="EPOXHYDRLASE"/>
</dbReference>
<evidence type="ECO:0000256" key="1">
    <source>
        <dbReference type="ARBA" id="ARBA00022801"/>
    </source>
</evidence>
<dbReference type="InterPro" id="IPR000639">
    <property type="entry name" value="Epox_hydrolase-like"/>
</dbReference>
<protein>
    <recommendedName>
        <fullName evidence="2">AB hydrolase-1 domain-containing protein</fullName>
    </recommendedName>
</protein>
<dbReference type="Pfam" id="PF00561">
    <property type="entry name" value="Abhydrolase_1"/>
    <property type="match status" value="1"/>
</dbReference>
<accession>A0A0F9LTR6</accession>
<dbReference type="GO" id="GO:0004301">
    <property type="term" value="F:epoxide hydrolase activity"/>
    <property type="evidence" value="ECO:0007669"/>
    <property type="project" value="TreeGrafter"/>
</dbReference>
<organism evidence="3">
    <name type="scientific">marine sediment metagenome</name>
    <dbReference type="NCBI Taxonomy" id="412755"/>
    <lineage>
        <taxon>unclassified sequences</taxon>
        <taxon>metagenomes</taxon>
        <taxon>ecological metagenomes</taxon>
    </lineage>
</organism>
<dbReference type="AlphaFoldDB" id="A0A0F9LTR6"/>
<dbReference type="SUPFAM" id="SSF53474">
    <property type="entry name" value="alpha/beta-Hydrolases"/>
    <property type="match status" value="1"/>
</dbReference>
<keyword evidence="1" id="KW-0378">Hydrolase</keyword>
<dbReference type="EMBL" id="LAZR01006665">
    <property type="protein sequence ID" value="KKM90491.1"/>
    <property type="molecule type" value="Genomic_DNA"/>
</dbReference>
<dbReference type="InterPro" id="IPR029058">
    <property type="entry name" value="AB_hydrolase_fold"/>
</dbReference>
<evidence type="ECO:0000313" key="3">
    <source>
        <dbReference type="EMBL" id="KKM90491.1"/>
    </source>
</evidence>
<dbReference type="InterPro" id="IPR051340">
    <property type="entry name" value="Haloalkane_dehalogenase"/>
</dbReference>
<name>A0A0F9LTR6_9ZZZZ</name>
<dbReference type="PANTHER" id="PTHR42977">
    <property type="entry name" value="HYDROLASE-RELATED"/>
    <property type="match status" value="1"/>
</dbReference>
<dbReference type="InterPro" id="IPR000073">
    <property type="entry name" value="AB_hydrolase_1"/>
</dbReference>
<dbReference type="PANTHER" id="PTHR42977:SF3">
    <property type="entry name" value="AB HYDROLASE-1 DOMAIN-CONTAINING PROTEIN"/>
    <property type="match status" value="1"/>
</dbReference>
<dbReference type="PRINTS" id="PR00111">
    <property type="entry name" value="ABHYDROLASE"/>
</dbReference>
<feature type="domain" description="AB hydrolase-1" evidence="2">
    <location>
        <begin position="49"/>
        <end position="286"/>
    </location>
</feature>
<dbReference type="NCBIfam" id="NF002043">
    <property type="entry name" value="PRK00870.1"/>
    <property type="match status" value="1"/>
</dbReference>
<dbReference type="Gene3D" id="3.40.50.1820">
    <property type="entry name" value="alpha/beta hydrolase"/>
    <property type="match status" value="1"/>
</dbReference>
<evidence type="ECO:0000259" key="2">
    <source>
        <dbReference type="Pfam" id="PF00561"/>
    </source>
</evidence>
<comment type="caution">
    <text evidence="3">The sequence shown here is derived from an EMBL/GenBank/DDBJ whole genome shotgun (WGS) entry which is preliminary data.</text>
</comment>